<comment type="caution">
    <text evidence="1">The sequence shown here is derived from an EMBL/GenBank/DDBJ whole genome shotgun (WGS) entry which is preliminary data.</text>
</comment>
<dbReference type="SUPFAM" id="SSF56349">
    <property type="entry name" value="DNA breaking-rejoining enzymes"/>
    <property type="match status" value="1"/>
</dbReference>
<accession>A0AAW9JN85</accession>
<protein>
    <recommendedName>
        <fullName evidence="3">Integrase</fullName>
    </recommendedName>
</protein>
<evidence type="ECO:0000313" key="2">
    <source>
        <dbReference type="Proteomes" id="UP001292252"/>
    </source>
</evidence>
<evidence type="ECO:0000313" key="1">
    <source>
        <dbReference type="EMBL" id="MDZ5479161.1"/>
    </source>
</evidence>
<dbReference type="InterPro" id="IPR011010">
    <property type="entry name" value="DNA_brk_join_enz"/>
</dbReference>
<organism evidence="1 2">
    <name type="scientific">Bacillus thuringiensis</name>
    <dbReference type="NCBI Taxonomy" id="1428"/>
    <lineage>
        <taxon>Bacteria</taxon>
        <taxon>Bacillati</taxon>
        <taxon>Bacillota</taxon>
        <taxon>Bacilli</taxon>
        <taxon>Bacillales</taxon>
        <taxon>Bacillaceae</taxon>
        <taxon>Bacillus</taxon>
        <taxon>Bacillus cereus group</taxon>
    </lineage>
</organism>
<proteinExistence type="predicted"/>
<dbReference type="RefSeq" id="WP_153599351.1">
    <property type="nucleotide sequence ID" value="NZ_JAXOTW010000016.1"/>
</dbReference>
<sequence>MNILRSYFTWAEREKYITVNPMTNIKDLKMADEENEKIMYLAESEFEYLSERMREYSVKTRGINAEEKY</sequence>
<dbReference type="Proteomes" id="UP001292252">
    <property type="component" value="Unassembled WGS sequence"/>
</dbReference>
<dbReference type="GO" id="GO:0003677">
    <property type="term" value="F:DNA binding"/>
    <property type="evidence" value="ECO:0007669"/>
    <property type="project" value="InterPro"/>
</dbReference>
<dbReference type="AlphaFoldDB" id="A0AAW9JN85"/>
<name>A0AAW9JN85_BACTU</name>
<reference evidence="1" key="1">
    <citation type="submission" date="2023-12" db="EMBL/GenBank/DDBJ databases">
        <title>Genome sequence of Bacillus thuringiensis strain SS10.</title>
        <authorList>
            <person name="Rouis S."/>
        </authorList>
    </citation>
    <scope>NUCLEOTIDE SEQUENCE</scope>
    <source>
        <strain evidence="1">SS10</strain>
    </source>
</reference>
<gene>
    <name evidence="1" type="ORF">U2F49_23290</name>
</gene>
<evidence type="ECO:0008006" key="3">
    <source>
        <dbReference type="Google" id="ProtNLM"/>
    </source>
</evidence>
<dbReference type="EMBL" id="JAXOTW010000016">
    <property type="protein sequence ID" value="MDZ5479161.1"/>
    <property type="molecule type" value="Genomic_DNA"/>
</dbReference>